<protein>
    <submittedName>
        <fullName evidence="1">Uncharacterized protein</fullName>
    </submittedName>
</protein>
<dbReference type="EMBL" id="CP039353">
    <property type="protein sequence ID" value="QCE07148.1"/>
    <property type="molecule type" value="Genomic_DNA"/>
</dbReference>
<name>A0A4D6N1K1_VIGUN</name>
<dbReference type="Proteomes" id="UP000501690">
    <property type="component" value="Linkage Group LG9"/>
</dbReference>
<evidence type="ECO:0000313" key="1">
    <source>
        <dbReference type="EMBL" id="QCE07148.1"/>
    </source>
</evidence>
<keyword evidence="2" id="KW-1185">Reference proteome</keyword>
<reference evidence="1 2" key="1">
    <citation type="submission" date="2019-04" db="EMBL/GenBank/DDBJ databases">
        <title>An improved genome assembly and genetic linkage map for asparagus bean, Vigna unguiculata ssp. sesquipedialis.</title>
        <authorList>
            <person name="Xia Q."/>
            <person name="Zhang R."/>
            <person name="Dong Y."/>
        </authorList>
    </citation>
    <scope>NUCLEOTIDE SEQUENCE [LARGE SCALE GENOMIC DNA]</scope>
    <source>
        <tissue evidence="1">Leaf</tissue>
    </source>
</reference>
<evidence type="ECO:0000313" key="2">
    <source>
        <dbReference type="Proteomes" id="UP000501690"/>
    </source>
</evidence>
<accession>A0A4D6N1K1</accession>
<sequence length="250" mass="28493">MQQPPPSSSTHMHHARSTLIFIISFHHHGSCHPCRKQTFQPPQFCLLLCNAPLHCNRNTVSHHLQPTQNRSSSTHCVTTRRNSAPQHCLDLQPPRQHLQRSPSTQIHNLHLICAKCERTSKCGPPSSRHRERRTRCREQRHLFEPPSIAMHDSSTSIGERRQRTTIAAESPPLQQRNATTTFKQIGAAANPRHQSHHCCIWNVDDITTAPRTAMSKGEEKEYCCREGCREEEEKGAREFGALIKPYGLGY</sequence>
<organism evidence="1 2">
    <name type="scientific">Vigna unguiculata</name>
    <name type="common">Cowpea</name>
    <dbReference type="NCBI Taxonomy" id="3917"/>
    <lineage>
        <taxon>Eukaryota</taxon>
        <taxon>Viridiplantae</taxon>
        <taxon>Streptophyta</taxon>
        <taxon>Embryophyta</taxon>
        <taxon>Tracheophyta</taxon>
        <taxon>Spermatophyta</taxon>
        <taxon>Magnoliopsida</taxon>
        <taxon>eudicotyledons</taxon>
        <taxon>Gunneridae</taxon>
        <taxon>Pentapetalae</taxon>
        <taxon>rosids</taxon>
        <taxon>fabids</taxon>
        <taxon>Fabales</taxon>
        <taxon>Fabaceae</taxon>
        <taxon>Papilionoideae</taxon>
        <taxon>50 kb inversion clade</taxon>
        <taxon>NPAAA clade</taxon>
        <taxon>indigoferoid/millettioid clade</taxon>
        <taxon>Phaseoleae</taxon>
        <taxon>Vigna</taxon>
    </lineage>
</organism>
<dbReference type="AlphaFoldDB" id="A0A4D6N1K1"/>
<gene>
    <name evidence="1" type="ORF">DEO72_LG9g2164</name>
</gene>
<proteinExistence type="predicted"/>